<keyword evidence="1" id="KW-1133">Transmembrane helix</keyword>
<evidence type="ECO:0000313" key="3">
    <source>
        <dbReference type="Proteomes" id="UP000053989"/>
    </source>
</evidence>
<dbReference type="HOGENOM" id="CLU_1960874_0_0_1"/>
<dbReference type="OrthoDB" id="60033at2759"/>
<dbReference type="AlphaFoldDB" id="A0A0C2YPR8"/>
<dbReference type="Proteomes" id="UP000053989">
    <property type="component" value="Unassembled WGS sequence"/>
</dbReference>
<feature type="transmembrane region" description="Helical" evidence="1">
    <location>
        <begin position="87"/>
        <end position="108"/>
    </location>
</feature>
<sequence>MEAGYDCRTCTYISLTAIVCDSGLRSSLYPCMLTDISLAHQVKNTDDVQFGDHSWTFSSHPFTLSKRHQWSMAGMGSVARIRRVRRLGMGSCFGLGVVVVSSVEGILYPHWDRHVLESAENCVRGILH</sequence>
<name>A0A0C2YPR8_9AGAM</name>
<dbReference type="EMBL" id="KN822242">
    <property type="protein sequence ID" value="KIM51728.1"/>
    <property type="molecule type" value="Genomic_DNA"/>
</dbReference>
<dbReference type="InParanoid" id="A0A0C2YPR8"/>
<keyword evidence="1" id="KW-0472">Membrane</keyword>
<evidence type="ECO:0000313" key="2">
    <source>
        <dbReference type="EMBL" id="KIM51728.1"/>
    </source>
</evidence>
<keyword evidence="1" id="KW-0812">Transmembrane</keyword>
<proteinExistence type="predicted"/>
<accession>A0A0C2YPR8</accession>
<evidence type="ECO:0000256" key="1">
    <source>
        <dbReference type="SAM" id="Phobius"/>
    </source>
</evidence>
<keyword evidence="3" id="KW-1185">Reference proteome</keyword>
<reference evidence="2 3" key="1">
    <citation type="submission" date="2014-04" db="EMBL/GenBank/DDBJ databases">
        <authorList>
            <consortium name="DOE Joint Genome Institute"/>
            <person name="Kuo A."/>
            <person name="Kohler A."/>
            <person name="Nagy L.G."/>
            <person name="Floudas D."/>
            <person name="Copeland A."/>
            <person name="Barry K.W."/>
            <person name="Cichocki N."/>
            <person name="Veneault-Fourrey C."/>
            <person name="LaButti K."/>
            <person name="Lindquist E.A."/>
            <person name="Lipzen A."/>
            <person name="Lundell T."/>
            <person name="Morin E."/>
            <person name="Murat C."/>
            <person name="Sun H."/>
            <person name="Tunlid A."/>
            <person name="Henrissat B."/>
            <person name="Grigoriev I.V."/>
            <person name="Hibbett D.S."/>
            <person name="Martin F."/>
            <person name="Nordberg H.P."/>
            <person name="Cantor M.N."/>
            <person name="Hua S.X."/>
        </authorList>
    </citation>
    <scope>NUCLEOTIDE SEQUENCE [LARGE SCALE GENOMIC DNA]</scope>
    <source>
        <strain evidence="2 3">Foug A</strain>
    </source>
</reference>
<protein>
    <submittedName>
        <fullName evidence="2">Uncharacterized protein</fullName>
    </submittedName>
</protein>
<gene>
    <name evidence="2" type="ORF">SCLCIDRAFT_1224183</name>
</gene>
<reference evidence="3" key="2">
    <citation type="submission" date="2015-01" db="EMBL/GenBank/DDBJ databases">
        <title>Evolutionary Origins and Diversification of the Mycorrhizal Mutualists.</title>
        <authorList>
            <consortium name="DOE Joint Genome Institute"/>
            <consortium name="Mycorrhizal Genomics Consortium"/>
            <person name="Kohler A."/>
            <person name="Kuo A."/>
            <person name="Nagy L.G."/>
            <person name="Floudas D."/>
            <person name="Copeland A."/>
            <person name="Barry K.W."/>
            <person name="Cichocki N."/>
            <person name="Veneault-Fourrey C."/>
            <person name="LaButti K."/>
            <person name="Lindquist E.A."/>
            <person name="Lipzen A."/>
            <person name="Lundell T."/>
            <person name="Morin E."/>
            <person name="Murat C."/>
            <person name="Riley R."/>
            <person name="Ohm R."/>
            <person name="Sun H."/>
            <person name="Tunlid A."/>
            <person name="Henrissat B."/>
            <person name="Grigoriev I.V."/>
            <person name="Hibbett D.S."/>
            <person name="Martin F."/>
        </authorList>
    </citation>
    <scope>NUCLEOTIDE SEQUENCE [LARGE SCALE GENOMIC DNA]</scope>
    <source>
        <strain evidence="3">Foug A</strain>
    </source>
</reference>
<organism evidence="2 3">
    <name type="scientific">Scleroderma citrinum Foug A</name>
    <dbReference type="NCBI Taxonomy" id="1036808"/>
    <lineage>
        <taxon>Eukaryota</taxon>
        <taxon>Fungi</taxon>
        <taxon>Dikarya</taxon>
        <taxon>Basidiomycota</taxon>
        <taxon>Agaricomycotina</taxon>
        <taxon>Agaricomycetes</taxon>
        <taxon>Agaricomycetidae</taxon>
        <taxon>Boletales</taxon>
        <taxon>Sclerodermatineae</taxon>
        <taxon>Sclerodermataceae</taxon>
        <taxon>Scleroderma</taxon>
    </lineage>
</organism>